<accession>A0A9P7ZSH6</accession>
<dbReference type="OrthoDB" id="5146899at2759"/>
<feature type="compositionally biased region" description="Basic residues" evidence="1">
    <location>
        <begin position="498"/>
        <end position="508"/>
    </location>
</feature>
<gene>
    <name evidence="3" type="ORF">F5Z01DRAFT_634414</name>
</gene>
<dbReference type="EMBL" id="MU251247">
    <property type="protein sequence ID" value="KAG9256848.1"/>
    <property type="molecule type" value="Genomic_DNA"/>
</dbReference>
<comment type="caution">
    <text evidence="3">The sequence shown here is derived from an EMBL/GenBank/DDBJ whole genome shotgun (WGS) entry which is preliminary data.</text>
</comment>
<evidence type="ECO:0000313" key="4">
    <source>
        <dbReference type="Proteomes" id="UP000887229"/>
    </source>
</evidence>
<evidence type="ECO:0000259" key="2">
    <source>
        <dbReference type="Pfam" id="PF25545"/>
    </source>
</evidence>
<dbReference type="AlphaFoldDB" id="A0A9P7ZSH6"/>
<evidence type="ECO:0000256" key="1">
    <source>
        <dbReference type="SAM" id="MobiDB-lite"/>
    </source>
</evidence>
<evidence type="ECO:0000313" key="3">
    <source>
        <dbReference type="EMBL" id="KAG9256848.1"/>
    </source>
</evidence>
<sequence>MDSPWNFPPTFYDKLSKVWLTPLALQELDRQSAPQHQLKLGVSKTSHASARRGGSSTLDSTRFASACGPDICDIRGLPRTDQSMQYHEPTRRETTKPTRVSAQKRSIAYDANFRQHCEDHHMYPPFYRFPDSRRPPKPANLNEIRQALKVPSGSLSPSTASESAFEDFQCTSMTGSESTLMAKVIPFITGDTDIPNEGHLPFTNLDERTKNITLRPNPDFFDGARPEAIDQGVREALYRTVVPTVKTDAPIAPNLFLEVESTTGTLDVAKAQVILDGAHGVMMMHALQNHLLEKPVYDDNAYSFTAIFHGGCLYIYAHYLTAPAELGQNPRCHMAQLHIYALTASHEAWLDGVGAFRNLRKLAKKYRDQFIETANARVRRRRAEATAIEGGTRATEEKSNEVSGPAIVSGCPSLPESSDSNPETEETNNELDGPHLDRHGQGEAGDRAHSRLATEASTGVETNLASSLASEAREKDRNSPHPQPHAPRSPPSPLSPRLAKKKRGGDDG</sequence>
<dbReference type="RefSeq" id="XP_046120772.1">
    <property type="nucleotide sequence ID" value="XM_046262052.1"/>
</dbReference>
<dbReference type="Pfam" id="PF25545">
    <property type="entry name" value="DUF7924"/>
    <property type="match status" value="1"/>
</dbReference>
<feature type="compositionally biased region" description="Pro residues" evidence="1">
    <location>
        <begin position="481"/>
        <end position="494"/>
    </location>
</feature>
<dbReference type="Proteomes" id="UP000887229">
    <property type="component" value="Unassembled WGS sequence"/>
</dbReference>
<feature type="compositionally biased region" description="Basic and acidic residues" evidence="1">
    <location>
        <begin position="432"/>
        <end position="449"/>
    </location>
</feature>
<feature type="compositionally biased region" description="Polar residues" evidence="1">
    <location>
        <begin position="455"/>
        <end position="469"/>
    </location>
</feature>
<organism evidence="3 4">
    <name type="scientific">Emericellopsis atlantica</name>
    <dbReference type="NCBI Taxonomy" id="2614577"/>
    <lineage>
        <taxon>Eukaryota</taxon>
        <taxon>Fungi</taxon>
        <taxon>Dikarya</taxon>
        <taxon>Ascomycota</taxon>
        <taxon>Pezizomycotina</taxon>
        <taxon>Sordariomycetes</taxon>
        <taxon>Hypocreomycetidae</taxon>
        <taxon>Hypocreales</taxon>
        <taxon>Bionectriaceae</taxon>
        <taxon>Emericellopsis</taxon>
    </lineage>
</organism>
<keyword evidence="4" id="KW-1185">Reference proteome</keyword>
<protein>
    <recommendedName>
        <fullName evidence="2">DUF7924 domain-containing protein</fullName>
    </recommendedName>
</protein>
<reference evidence="3" key="1">
    <citation type="journal article" date="2021" name="IMA Fungus">
        <title>Genomic characterization of three marine fungi, including Emericellopsis atlantica sp. nov. with signatures of a generalist lifestyle and marine biomass degradation.</title>
        <authorList>
            <person name="Hagestad O.C."/>
            <person name="Hou L."/>
            <person name="Andersen J.H."/>
            <person name="Hansen E.H."/>
            <person name="Altermark B."/>
            <person name="Li C."/>
            <person name="Kuhnert E."/>
            <person name="Cox R.J."/>
            <person name="Crous P.W."/>
            <person name="Spatafora J.W."/>
            <person name="Lail K."/>
            <person name="Amirebrahimi M."/>
            <person name="Lipzen A."/>
            <person name="Pangilinan J."/>
            <person name="Andreopoulos W."/>
            <person name="Hayes R.D."/>
            <person name="Ng V."/>
            <person name="Grigoriev I.V."/>
            <person name="Jackson S.A."/>
            <person name="Sutton T.D.S."/>
            <person name="Dobson A.D.W."/>
            <person name="Rama T."/>
        </authorList>
    </citation>
    <scope>NUCLEOTIDE SEQUENCE</scope>
    <source>
        <strain evidence="3">TS7</strain>
    </source>
</reference>
<name>A0A9P7ZSH6_9HYPO</name>
<dbReference type="InterPro" id="IPR057684">
    <property type="entry name" value="DUF7924"/>
</dbReference>
<feature type="compositionally biased region" description="Polar residues" evidence="1">
    <location>
        <begin position="43"/>
        <end position="59"/>
    </location>
</feature>
<proteinExistence type="predicted"/>
<feature type="region of interest" description="Disordered" evidence="1">
    <location>
        <begin position="384"/>
        <end position="508"/>
    </location>
</feature>
<dbReference type="GeneID" id="70292955"/>
<feature type="region of interest" description="Disordered" evidence="1">
    <location>
        <begin position="40"/>
        <end position="59"/>
    </location>
</feature>
<feature type="domain" description="DUF7924" evidence="2">
    <location>
        <begin position="214"/>
        <end position="349"/>
    </location>
</feature>